<keyword evidence="14" id="KW-1185">Reference proteome</keyword>
<evidence type="ECO:0000256" key="8">
    <source>
        <dbReference type="ARBA" id="ARBA00022840"/>
    </source>
</evidence>
<keyword evidence="8 11" id="KW-0067">ATP-binding</keyword>
<dbReference type="InterPro" id="IPR014729">
    <property type="entry name" value="Rossmann-like_a/b/a_fold"/>
</dbReference>
<evidence type="ECO:0000313" key="14">
    <source>
        <dbReference type="Proteomes" id="UP001548590"/>
    </source>
</evidence>
<evidence type="ECO:0000256" key="1">
    <source>
        <dbReference type="ARBA" id="ARBA00002324"/>
    </source>
</evidence>
<gene>
    <name evidence="11 13" type="primary">nadD</name>
    <name evidence="13" type="ORF">ABVT11_14130</name>
</gene>
<evidence type="ECO:0000256" key="3">
    <source>
        <dbReference type="ARBA" id="ARBA00009014"/>
    </source>
</evidence>
<evidence type="ECO:0000313" key="13">
    <source>
        <dbReference type="EMBL" id="MET1490972.1"/>
    </source>
</evidence>
<organism evidence="13 14">
    <name type="scientific">Uliginosibacterium paludis</name>
    <dbReference type="NCBI Taxonomy" id="1615952"/>
    <lineage>
        <taxon>Bacteria</taxon>
        <taxon>Pseudomonadati</taxon>
        <taxon>Pseudomonadota</taxon>
        <taxon>Betaproteobacteria</taxon>
        <taxon>Rhodocyclales</taxon>
        <taxon>Zoogloeaceae</taxon>
        <taxon>Uliginosibacterium</taxon>
    </lineage>
</organism>
<dbReference type="PANTHER" id="PTHR39321">
    <property type="entry name" value="NICOTINATE-NUCLEOTIDE ADENYLYLTRANSFERASE-RELATED"/>
    <property type="match status" value="1"/>
</dbReference>
<dbReference type="HAMAP" id="MF_00244">
    <property type="entry name" value="NaMN_adenylyltr"/>
    <property type="match status" value="1"/>
</dbReference>
<evidence type="ECO:0000256" key="10">
    <source>
        <dbReference type="ARBA" id="ARBA00048721"/>
    </source>
</evidence>
<dbReference type="InterPro" id="IPR004821">
    <property type="entry name" value="Cyt_trans-like"/>
</dbReference>
<comment type="function">
    <text evidence="1 11">Catalyzes the reversible adenylation of nicotinate mononucleotide (NaMN) to nicotinic acid adenine dinucleotide (NaAD).</text>
</comment>
<keyword evidence="5 11" id="KW-0808">Transferase</keyword>
<evidence type="ECO:0000256" key="7">
    <source>
        <dbReference type="ARBA" id="ARBA00022741"/>
    </source>
</evidence>
<dbReference type="SUPFAM" id="SSF52374">
    <property type="entry name" value="Nucleotidylyl transferase"/>
    <property type="match status" value="1"/>
</dbReference>
<dbReference type="NCBIfam" id="TIGR00482">
    <property type="entry name" value="nicotinate (nicotinamide) nucleotide adenylyltransferase"/>
    <property type="match status" value="1"/>
</dbReference>
<dbReference type="EMBL" id="JBEWLZ010000008">
    <property type="protein sequence ID" value="MET1490972.1"/>
    <property type="molecule type" value="Genomic_DNA"/>
</dbReference>
<dbReference type="NCBIfam" id="TIGR00125">
    <property type="entry name" value="cyt_tran_rel"/>
    <property type="match status" value="1"/>
</dbReference>
<sequence length="221" mass="23854">MSPTGPLGILGGTFDPIHAGHLRMALEARDALGLEVVRLIPAGQPPHRGQPGTPAADRLRMVELAVAGVPELEVDPAEVLAPQASYTILTLERLRHELGANRPLVLLMGADAFLGLAGWHRWQELFAHAHVAVATRPGYSLQAQQMDAALATVFQTRFCEDARQLATRPAGLISGFSMTPLAISATSIRDHLALGRSPRFLVPDPVLDYIQDHHLYPKAPV</sequence>
<keyword evidence="6 11" id="KW-0548">Nucleotidyltransferase</keyword>
<keyword evidence="9 11" id="KW-0520">NAD</keyword>
<dbReference type="EC" id="2.7.7.18" evidence="11"/>
<evidence type="ECO:0000256" key="9">
    <source>
        <dbReference type="ARBA" id="ARBA00023027"/>
    </source>
</evidence>
<name>A0ABV2CSU0_9RHOO</name>
<feature type="domain" description="Cytidyltransferase-like" evidence="12">
    <location>
        <begin position="9"/>
        <end position="156"/>
    </location>
</feature>
<keyword evidence="7 11" id="KW-0547">Nucleotide-binding</keyword>
<evidence type="ECO:0000256" key="5">
    <source>
        <dbReference type="ARBA" id="ARBA00022679"/>
    </source>
</evidence>
<dbReference type="RefSeq" id="WP_345930151.1">
    <property type="nucleotide sequence ID" value="NZ_JBDIVF010000014.1"/>
</dbReference>
<accession>A0ABV2CSU0</accession>
<dbReference type="Proteomes" id="UP001548590">
    <property type="component" value="Unassembled WGS sequence"/>
</dbReference>
<evidence type="ECO:0000256" key="6">
    <source>
        <dbReference type="ARBA" id="ARBA00022695"/>
    </source>
</evidence>
<dbReference type="CDD" id="cd02165">
    <property type="entry name" value="NMNAT"/>
    <property type="match status" value="1"/>
</dbReference>
<proteinExistence type="inferred from homology"/>
<dbReference type="GO" id="GO:0004515">
    <property type="term" value="F:nicotinate-nucleotide adenylyltransferase activity"/>
    <property type="evidence" value="ECO:0007669"/>
    <property type="project" value="UniProtKB-EC"/>
</dbReference>
<dbReference type="Gene3D" id="3.40.50.620">
    <property type="entry name" value="HUPs"/>
    <property type="match status" value="1"/>
</dbReference>
<dbReference type="NCBIfam" id="NF000840">
    <property type="entry name" value="PRK00071.1-3"/>
    <property type="match status" value="1"/>
</dbReference>
<keyword evidence="4 11" id="KW-0662">Pyridine nucleotide biosynthesis</keyword>
<evidence type="ECO:0000256" key="4">
    <source>
        <dbReference type="ARBA" id="ARBA00022642"/>
    </source>
</evidence>
<reference evidence="13 14" key="1">
    <citation type="submission" date="2024-07" db="EMBL/GenBank/DDBJ databases">
        <title>Uliginosibacterium paludis KCTC:42655.</title>
        <authorList>
            <person name="Kim M.K."/>
        </authorList>
    </citation>
    <scope>NUCLEOTIDE SEQUENCE [LARGE SCALE GENOMIC DNA]</scope>
    <source>
        <strain evidence="13 14">KCTC 42655</strain>
    </source>
</reference>
<protein>
    <recommendedName>
        <fullName evidence="11">Probable nicotinate-nucleotide adenylyltransferase</fullName>
        <ecNumber evidence="11">2.7.7.18</ecNumber>
    </recommendedName>
    <alternativeName>
        <fullName evidence="11">Deamido-NAD(+) diphosphorylase</fullName>
    </alternativeName>
    <alternativeName>
        <fullName evidence="11">Deamido-NAD(+) pyrophosphorylase</fullName>
    </alternativeName>
    <alternativeName>
        <fullName evidence="11">Nicotinate mononucleotide adenylyltransferase</fullName>
        <shortName evidence="11">NaMN adenylyltransferase</shortName>
    </alternativeName>
</protein>
<evidence type="ECO:0000256" key="2">
    <source>
        <dbReference type="ARBA" id="ARBA00005019"/>
    </source>
</evidence>
<comment type="caution">
    <text evidence="13">The sequence shown here is derived from an EMBL/GenBank/DDBJ whole genome shotgun (WGS) entry which is preliminary data.</text>
</comment>
<dbReference type="NCBIfam" id="NF000839">
    <property type="entry name" value="PRK00071.1-1"/>
    <property type="match status" value="1"/>
</dbReference>
<comment type="catalytic activity">
    <reaction evidence="10 11">
        <text>nicotinate beta-D-ribonucleotide + ATP + H(+) = deamido-NAD(+) + diphosphate</text>
        <dbReference type="Rhea" id="RHEA:22860"/>
        <dbReference type="ChEBI" id="CHEBI:15378"/>
        <dbReference type="ChEBI" id="CHEBI:30616"/>
        <dbReference type="ChEBI" id="CHEBI:33019"/>
        <dbReference type="ChEBI" id="CHEBI:57502"/>
        <dbReference type="ChEBI" id="CHEBI:58437"/>
        <dbReference type="EC" id="2.7.7.18"/>
    </reaction>
</comment>
<dbReference type="Pfam" id="PF01467">
    <property type="entry name" value="CTP_transf_like"/>
    <property type="match status" value="1"/>
</dbReference>
<dbReference type="InterPro" id="IPR005248">
    <property type="entry name" value="NadD/NMNAT"/>
</dbReference>
<evidence type="ECO:0000259" key="12">
    <source>
        <dbReference type="Pfam" id="PF01467"/>
    </source>
</evidence>
<evidence type="ECO:0000256" key="11">
    <source>
        <dbReference type="HAMAP-Rule" id="MF_00244"/>
    </source>
</evidence>
<comment type="similarity">
    <text evidence="3 11">Belongs to the NadD family.</text>
</comment>
<comment type="pathway">
    <text evidence="2 11">Cofactor biosynthesis; NAD(+) biosynthesis; deamido-NAD(+) from nicotinate D-ribonucleotide: step 1/1.</text>
</comment>
<dbReference type="PANTHER" id="PTHR39321:SF3">
    <property type="entry name" value="PHOSPHOPANTETHEINE ADENYLYLTRANSFERASE"/>
    <property type="match status" value="1"/>
</dbReference>